<dbReference type="Proteomes" id="UP000008744">
    <property type="component" value="Unassembled WGS sequence"/>
</dbReference>
<organism evidence="2">
    <name type="scientific">Drosophila persimilis</name>
    <name type="common">Fruit fly</name>
    <dbReference type="NCBI Taxonomy" id="7234"/>
    <lineage>
        <taxon>Eukaryota</taxon>
        <taxon>Metazoa</taxon>
        <taxon>Ecdysozoa</taxon>
        <taxon>Arthropoda</taxon>
        <taxon>Hexapoda</taxon>
        <taxon>Insecta</taxon>
        <taxon>Pterygota</taxon>
        <taxon>Neoptera</taxon>
        <taxon>Endopterygota</taxon>
        <taxon>Diptera</taxon>
        <taxon>Brachycera</taxon>
        <taxon>Muscomorpha</taxon>
        <taxon>Ephydroidea</taxon>
        <taxon>Drosophilidae</taxon>
        <taxon>Drosophila</taxon>
        <taxon>Sophophora</taxon>
    </lineage>
</organism>
<keyword evidence="2" id="KW-1185">Reference proteome</keyword>
<dbReference type="OMA" id="DFHVASW"/>
<gene>
    <name evidence="1" type="primary">Dper\GL18229</name>
    <name evidence="1" type="ORF">Dper_GL18229</name>
</gene>
<sequence length="57" mass="6220">MDAAQLKIPATETKAYVPVTMDEASVSGVALDAVKPLPDFHVASWAALALYKRYNQR</sequence>
<protein>
    <submittedName>
        <fullName evidence="1">GL18229</fullName>
    </submittedName>
</protein>
<proteinExistence type="predicted"/>
<dbReference type="EMBL" id="CH479209">
    <property type="protein sequence ID" value="EDW32730.1"/>
    <property type="molecule type" value="Genomic_DNA"/>
</dbReference>
<evidence type="ECO:0000313" key="2">
    <source>
        <dbReference type="Proteomes" id="UP000008744"/>
    </source>
</evidence>
<accession>B4H4H9</accession>
<name>B4H4H9_DROPE</name>
<dbReference type="AlphaFoldDB" id="B4H4H9"/>
<reference evidence="1 2" key="1">
    <citation type="journal article" date="2007" name="Nature">
        <title>Evolution of genes and genomes on the Drosophila phylogeny.</title>
        <authorList>
            <consortium name="Drosophila 12 Genomes Consortium"/>
            <person name="Clark A.G."/>
            <person name="Eisen M.B."/>
            <person name="Smith D.R."/>
            <person name="Bergman C.M."/>
            <person name="Oliver B."/>
            <person name="Markow T.A."/>
            <person name="Kaufman T.C."/>
            <person name="Kellis M."/>
            <person name="Gelbart W."/>
            <person name="Iyer V.N."/>
            <person name="Pollard D.A."/>
            <person name="Sackton T.B."/>
            <person name="Larracuente A.M."/>
            <person name="Singh N.D."/>
            <person name="Abad J.P."/>
            <person name="Abt D.N."/>
            <person name="Adryan B."/>
            <person name="Aguade M."/>
            <person name="Akashi H."/>
            <person name="Anderson W.W."/>
            <person name="Aquadro C.F."/>
            <person name="Ardell D.H."/>
            <person name="Arguello R."/>
            <person name="Artieri C.G."/>
            <person name="Barbash D.A."/>
            <person name="Barker D."/>
            <person name="Barsanti P."/>
            <person name="Batterham P."/>
            <person name="Batzoglou S."/>
            <person name="Begun D."/>
            <person name="Bhutkar A."/>
            <person name="Blanco E."/>
            <person name="Bosak S.A."/>
            <person name="Bradley R.K."/>
            <person name="Brand A.D."/>
            <person name="Brent M.R."/>
            <person name="Brooks A.N."/>
            <person name="Brown R.H."/>
            <person name="Butlin R.K."/>
            <person name="Caggese C."/>
            <person name="Calvi B.R."/>
            <person name="Bernardo de Carvalho A."/>
            <person name="Caspi A."/>
            <person name="Castrezana S."/>
            <person name="Celniker S.E."/>
            <person name="Chang J.L."/>
            <person name="Chapple C."/>
            <person name="Chatterji S."/>
            <person name="Chinwalla A."/>
            <person name="Civetta A."/>
            <person name="Clifton S.W."/>
            <person name="Comeron J.M."/>
            <person name="Costello J.C."/>
            <person name="Coyne J.A."/>
            <person name="Daub J."/>
            <person name="David R.G."/>
            <person name="Delcher A.L."/>
            <person name="Delehaunty K."/>
            <person name="Do C.B."/>
            <person name="Ebling H."/>
            <person name="Edwards K."/>
            <person name="Eickbush T."/>
            <person name="Evans J.D."/>
            <person name="Filipski A."/>
            <person name="Findeiss S."/>
            <person name="Freyhult E."/>
            <person name="Fulton L."/>
            <person name="Fulton R."/>
            <person name="Garcia A.C."/>
            <person name="Gardiner A."/>
            <person name="Garfield D.A."/>
            <person name="Garvin B.E."/>
            <person name="Gibson G."/>
            <person name="Gilbert D."/>
            <person name="Gnerre S."/>
            <person name="Godfrey J."/>
            <person name="Good R."/>
            <person name="Gotea V."/>
            <person name="Gravely B."/>
            <person name="Greenberg A.J."/>
            <person name="Griffiths-Jones S."/>
            <person name="Gross S."/>
            <person name="Guigo R."/>
            <person name="Gustafson E.A."/>
            <person name="Haerty W."/>
            <person name="Hahn M.W."/>
            <person name="Halligan D.L."/>
            <person name="Halpern A.L."/>
            <person name="Halter G.M."/>
            <person name="Han M.V."/>
            <person name="Heger A."/>
            <person name="Hillier L."/>
            <person name="Hinrichs A.S."/>
            <person name="Holmes I."/>
            <person name="Hoskins R.A."/>
            <person name="Hubisz M.J."/>
            <person name="Hultmark D."/>
            <person name="Huntley M.A."/>
            <person name="Jaffe D.B."/>
            <person name="Jagadeeshan S."/>
            <person name="Jeck W.R."/>
            <person name="Johnson J."/>
            <person name="Jones C.D."/>
            <person name="Jordan W.C."/>
            <person name="Karpen G.H."/>
            <person name="Kataoka E."/>
            <person name="Keightley P.D."/>
            <person name="Kheradpour P."/>
            <person name="Kirkness E.F."/>
            <person name="Koerich L.B."/>
            <person name="Kristiansen K."/>
            <person name="Kudrna D."/>
            <person name="Kulathinal R.J."/>
            <person name="Kumar S."/>
            <person name="Kwok R."/>
            <person name="Lander E."/>
            <person name="Langley C.H."/>
            <person name="Lapoint R."/>
            <person name="Lazzaro B.P."/>
            <person name="Lee S.J."/>
            <person name="Levesque L."/>
            <person name="Li R."/>
            <person name="Lin C.F."/>
            <person name="Lin M.F."/>
            <person name="Lindblad-Toh K."/>
            <person name="Llopart A."/>
            <person name="Long M."/>
            <person name="Low L."/>
            <person name="Lozovsky E."/>
            <person name="Lu J."/>
            <person name="Luo M."/>
            <person name="Machado C.A."/>
            <person name="Makalowski W."/>
            <person name="Marzo M."/>
            <person name="Matsuda M."/>
            <person name="Matzkin L."/>
            <person name="McAllister B."/>
            <person name="McBride C.S."/>
            <person name="McKernan B."/>
            <person name="McKernan K."/>
            <person name="Mendez-Lago M."/>
            <person name="Minx P."/>
            <person name="Mollenhauer M.U."/>
            <person name="Montooth K."/>
            <person name="Mount S.M."/>
            <person name="Mu X."/>
            <person name="Myers E."/>
            <person name="Negre B."/>
            <person name="Newfeld S."/>
            <person name="Nielsen R."/>
            <person name="Noor M.A."/>
            <person name="O'Grady P."/>
            <person name="Pachter L."/>
            <person name="Papaceit M."/>
            <person name="Parisi M.J."/>
            <person name="Parisi M."/>
            <person name="Parts L."/>
            <person name="Pedersen J.S."/>
            <person name="Pesole G."/>
            <person name="Phillippy A.M."/>
            <person name="Ponting C.P."/>
            <person name="Pop M."/>
            <person name="Porcelli D."/>
            <person name="Powell J.R."/>
            <person name="Prohaska S."/>
            <person name="Pruitt K."/>
            <person name="Puig M."/>
            <person name="Quesneville H."/>
            <person name="Ram K.R."/>
            <person name="Rand D."/>
            <person name="Rasmussen M.D."/>
            <person name="Reed L.K."/>
            <person name="Reenan R."/>
            <person name="Reily A."/>
            <person name="Remington K.A."/>
            <person name="Rieger T.T."/>
            <person name="Ritchie M.G."/>
            <person name="Robin C."/>
            <person name="Rogers Y.H."/>
            <person name="Rohde C."/>
            <person name="Rozas J."/>
            <person name="Rubenfield M.J."/>
            <person name="Ruiz A."/>
            <person name="Russo S."/>
            <person name="Salzberg S.L."/>
            <person name="Sanchez-Gracia A."/>
            <person name="Saranga D.J."/>
            <person name="Sato H."/>
            <person name="Schaeffer S.W."/>
            <person name="Schatz M.C."/>
            <person name="Schlenke T."/>
            <person name="Schwartz R."/>
            <person name="Segarra C."/>
            <person name="Singh R.S."/>
            <person name="Sirot L."/>
            <person name="Sirota M."/>
            <person name="Sisneros N.B."/>
            <person name="Smith C.D."/>
            <person name="Smith T.F."/>
            <person name="Spieth J."/>
            <person name="Stage D.E."/>
            <person name="Stark A."/>
            <person name="Stephan W."/>
            <person name="Strausberg R.L."/>
            <person name="Strempel S."/>
            <person name="Sturgill D."/>
            <person name="Sutton G."/>
            <person name="Sutton G.G."/>
            <person name="Tao W."/>
            <person name="Teichmann S."/>
            <person name="Tobari Y.N."/>
            <person name="Tomimura Y."/>
            <person name="Tsolas J.M."/>
            <person name="Valente V.L."/>
            <person name="Venter E."/>
            <person name="Venter J.C."/>
            <person name="Vicario S."/>
            <person name="Vieira F.G."/>
            <person name="Vilella A.J."/>
            <person name="Villasante A."/>
            <person name="Walenz B."/>
            <person name="Wang J."/>
            <person name="Wasserman M."/>
            <person name="Watts T."/>
            <person name="Wilson D."/>
            <person name="Wilson R.K."/>
            <person name="Wing R.A."/>
            <person name="Wolfner M.F."/>
            <person name="Wong A."/>
            <person name="Wong G.K."/>
            <person name="Wu C.I."/>
            <person name="Wu G."/>
            <person name="Yamamoto D."/>
            <person name="Yang H.P."/>
            <person name="Yang S.P."/>
            <person name="Yorke J.A."/>
            <person name="Yoshida K."/>
            <person name="Zdobnov E."/>
            <person name="Zhang P."/>
            <person name="Zhang Y."/>
            <person name="Zimin A.V."/>
            <person name="Baldwin J."/>
            <person name="Abdouelleil A."/>
            <person name="Abdulkadir J."/>
            <person name="Abebe A."/>
            <person name="Abera B."/>
            <person name="Abreu J."/>
            <person name="Acer S.C."/>
            <person name="Aftuck L."/>
            <person name="Alexander A."/>
            <person name="An P."/>
            <person name="Anderson E."/>
            <person name="Anderson S."/>
            <person name="Arachi H."/>
            <person name="Azer M."/>
            <person name="Bachantsang P."/>
            <person name="Barry A."/>
            <person name="Bayul T."/>
            <person name="Berlin A."/>
            <person name="Bessette D."/>
            <person name="Bloom T."/>
            <person name="Blye J."/>
            <person name="Boguslavskiy L."/>
            <person name="Bonnet C."/>
            <person name="Boukhgalter B."/>
            <person name="Bourzgui I."/>
            <person name="Brown A."/>
            <person name="Cahill P."/>
            <person name="Channer S."/>
            <person name="Cheshatsang Y."/>
            <person name="Chuda L."/>
            <person name="Citroen M."/>
            <person name="Collymore A."/>
            <person name="Cooke P."/>
            <person name="Costello M."/>
            <person name="D'Aco K."/>
            <person name="Daza R."/>
            <person name="De Haan G."/>
            <person name="DeGray S."/>
            <person name="DeMaso C."/>
            <person name="Dhargay N."/>
            <person name="Dooley K."/>
            <person name="Dooley E."/>
            <person name="Doricent M."/>
            <person name="Dorje P."/>
            <person name="Dorjee K."/>
            <person name="Dupes A."/>
            <person name="Elong R."/>
            <person name="Falk J."/>
            <person name="Farina A."/>
            <person name="Faro S."/>
            <person name="Ferguson D."/>
            <person name="Fisher S."/>
            <person name="Foley C.D."/>
            <person name="Franke A."/>
            <person name="Friedrich D."/>
            <person name="Gadbois L."/>
            <person name="Gearin G."/>
            <person name="Gearin C.R."/>
            <person name="Giannoukos G."/>
            <person name="Goode T."/>
            <person name="Graham J."/>
            <person name="Grandbois E."/>
            <person name="Grewal S."/>
            <person name="Gyaltsen K."/>
            <person name="Hafez N."/>
            <person name="Hagos B."/>
            <person name="Hall J."/>
            <person name="Henson C."/>
            <person name="Hollinger A."/>
            <person name="Honan T."/>
            <person name="Huard M.D."/>
            <person name="Hughes L."/>
            <person name="Hurhula B."/>
            <person name="Husby M.E."/>
            <person name="Kamat A."/>
            <person name="Kanga B."/>
            <person name="Kashin S."/>
            <person name="Khazanovich D."/>
            <person name="Kisner P."/>
            <person name="Lance K."/>
            <person name="Lara M."/>
            <person name="Lee W."/>
            <person name="Lennon N."/>
            <person name="Letendre F."/>
            <person name="LeVine R."/>
            <person name="Lipovsky A."/>
            <person name="Liu X."/>
            <person name="Liu J."/>
            <person name="Liu S."/>
            <person name="Lokyitsang T."/>
            <person name="Lokyitsang Y."/>
            <person name="Lubonja R."/>
            <person name="Lui A."/>
            <person name="MacDonald P."/>
            <person name="Magnisalis V."/>
            <person name="Maru K."/>
            <person name="Matthews C."/>
            <person name="McCusker W."/>
            <person name="McDonough S."/>
            <person name="Mehta T."/>
            <person name="Meldrim J."/>
            <person name="Meneus L."/>
            <person name="Mihai O."/>
            <person name="Mihalev A."/>
            <person name="Mihova T."/>
            <person name="Mittelman R."/>
            <person name="Mlenga V."/>
            <person name="Montmayeur A."/>
            <person name="Mulrain L."/>
            <person name="Navidi A."/>
            <person name="Naylor J."/>
            <person name="Negash T."/>
            <person name="Nguyen T."/>
            <person name="Nguyen N."/>
            <person name="Nicol R."/>
            <person name="Norbu C."/>
            <person name="Norbu N."/>
            <person name="Novod N."/>
            <person name="O'Neill B."/>
            <person name="Osman S."/>
            <person name="Markiewicz E."/>
            <person name="Oyono O.L."/>
            <person name="Patti C."/>
            <person name="Phunkhang P."/>
            <person name="Pierre F."/>
            <person name="Priest M."/>
            <person name="Raghuraman S."/>
            <person name="Rege F."/>
            <person name="Reyes R."/>
            <person name="Rise C."/>
            <person name="Rogov P."/>
            <person name="Ross K."/>
            <person name="Ryan E."/>
            <person name="Settipalli S."/>
            <person name="Shea T."/>
            <person name="Sherpa N."/>
            <person name="Shi L."/>
            <person name="Shih D."/>
            <person name="Sparrow T."/>
            <person name="Spaulding J."/>
            <person name="Stalker J."/>
            <person name="Stange-Thomann N."/>
            <person name="Stavropoulos S."/>
            <person name="Stone C."/>
            <person name="Strader C."/>
            <person name="Tesfaye S."/>
            <person name="Thomson T."/>
            <person name="Thoulutsang Y."/>
            <person name="Thoulutsang D."/>
            <person name="Topham K."/>
            <person name="Topping I."/>
            <person name="Tsamla T."/>
            <person name="Vassiliev H."/>
            <person name="Vo A."/>
            <person name="Wangchuk T."/>
            <person name="Wangdi T."/>
            <person name="Weiand M."/>
            <person name="Wilkinson J."/>
            <person name="Wilson A."/>
            <person name="Yadav S."/>
            <person name="Young G."/>
            <person name="Yu Q."/>
            <person name="Zembek L."/>
            <person name="Zhong D."/>
            <person name="Zimmer A."/>
            <person name="Zwirko Z."/>
            <person name="Jaffe D.B."/>
            <person name="Alvarez P."/>
            <person name="Brockman W."/>
            <person name="Butler J."/>
            <person name="Chin C."/>
            <person name="Gnerre S."/>
            <person name="Grabherr M."/>
            <person name="Kleber M."/>
            <person name="Mauceli E."/>
            <person name="MacCallum I."/>
        </authorList>
    </citation>
    <scope>NUCLEOTIDE SEQUENCE [LARGE SCALE GENOMIC DNA]</scope>
    <source>
        <strain evidence="2">MSH-3 / Tucson 14011-0111.49</strain>
    </source>
</reference>
<dbReference type="HOGENOM" id="CLU_2998631_0_0_1"/>
<evidence type="ECO:0000313" key="1">
    <source>
        <dbReference type="EMBL" id="EDW32730.1"/>
    </source>
</evidence>